<dbReference type="SUPFAM" id="SSF52047">
    <property type="entry name" value="RNI-like"/>
    <property type="match status" value="1"/>
</dbReference>
<accession>A0A9P3H7L2</accession>
<dbReference type="EMBL" id="BQFW01000005">
    <property type="protein sequence ID" value="GJJ71517.1"/>
    <property type="molecule type" value="Genomic_DNA"/>
</dbReference>
<reference evidence="1" key="1">
    <citation type="submission" date="2021-11" db="EMBL/GenBank/DDBJ databases">
        <authorList>
            <person name="Herlambang A."/>
            <person name="Guo Y."/>
            <person name="Takashima Y."/>
            <person name="Nishizawa T."/>
        </authorList>
    </citation>
    <scope>NUCLEOTIDE SEQUENCE</scope>
    <source>
        <strain evidence="1">E1425</strain>
    </source>
</reference>
<evidence type="ECO:0000313" key="1">
    <source>
        <dbReference type="EMBL" id="GJJ71517.1"/>
    </source>
</evidence>
<keyword evidence="2" id="KW-1185">Reference proteome</keyword>
<protein>
    <recommendedName>
        <fullName evidence="3">F-box domain-containing protein</fullName>
    </recommendedName>
</protein>
<name>A0A9P3H7L2_9FUNG</name>
<reference evidence="1" key="2">
    <citation type="journal article" date="2022" name="Microbiol. Resour. Announc.">
        <title>Whole-Genome Sequence of Entomortierella parvispora E1425, a Mucoromycotan Fungus Associated with Burkholderiaceae-Related Endosymbiotic Bacteria.</title>
        <authorList>
            <person name="Herlambang A."/>
            <person name="Guo Y."/>
            <person name="Takashima Y."/>
            <person name="Narisawa K."/>
            <person name="Ohta H."/>
            <person name="Nishizawa T."/>
        </authorList>
    </citation>
    <scope>NUCLEOTIDE SEQUENCE</scope>
    <source>
        <strain evidence="1">E1425</strain>
    </source>
</reference>
<gene>
    <name evidence="1" type="ORF">EMPS_03867</name>
</gene>
<dbReference type="InterPro" id="IPR032675">
    <property type="entry name" value="LRR_dom_sf"/>
</dbReference>
<organism evidence="1 2">
    <name type="scientific">Entomortierella parvispora</name>
    <dbReference type="NCBI Taxonomy" id="205924"/>
    <lineage>
        <taxon>Eukaryota</taxon>
        <taxon>Fungi</taxon>
        <taxon>Fungi incertae sedis</taxon>
        <taxon>Mucoromycota</taxon>
        <taxon>Mortierellomycotina</taxon>
        <taxon>Mortierellomycetes</taxon>
        <taxon>Mortierellales</taxon>
        <taxon>Mortierellaceae</taxon>
        <taxon>Entomortierella</taxon>
    </lineage>
</organism>
<comment type="caution">
    <text evidence="1">The sequence shown here is derived from an EMBL/GenBank/DDBJ whole genome shotgun (WGS) entry which is preliminary data.</text>
</comment>
<evidence type="ECO:0000313" key="2">
    <source>
        <dbReference type="Proteomes" id="UP000827284"/>
    </source>
</evidence>
<dbReference type="AlphaFoldDB" id="A0A9P3H7L2"/>
<dbReference type="Proteomes" id="UP000827284">
    <property type="component" value="Unassembled WGS sequence"/>
</dbReference>
<proteinExistence type="predicted"/>
<sequence length="502" mass="57353">MTHPLDIPEIAHQVGSYLNRKTLFACVLVSHPWHQSFLPLLWSDCSGNRTAAHGRPFFSEVEKNRHFIRHLSTSYLETDVALKCYRIDFPRLVRLTVGIRPLSLGPITYTSSRKKSSSLPIINNFIRRHQKTLQSLCIYVEPPGHLEWSKEKPFLELRSIWSLVLSTQAAQGSVNLGQQRLRSLTLRGIEINWDELEACSGLWDILRELDTLTLTNWSVAKTWMPIRVDSFFEPLAHSKIRHLDIQNGDDLSRYENNLISQCCSLQSLTLHSKFNSHTEHLFTNMAEGNPWPYLEDIEIHHSGLSDQEYTTLVERIGRPLRRLTISGSGFQLLSAIALLESGGGRHRASLEVLRLTNAIMLQGAWTQRVLCLLPRLKIFHCCSIIENKDIKADPRDWACNQLQNFRVTPRLTTLRVTSSPNAHPAQMSDPAANYSLMFKRLAGLTHLHTLQVGVMCCDKLKVPHATTLASHFENDGIMLKWTEEPKGLDWEDRCDWECGDLQ</sequence>
<dbReference type="OrthoDB" id="2407683at2759"/>
<dbReference type="Gene3D" id="3.80.10.10">
    <property type="entry name" value="Ribonuclease Inhibitor"/>
    <property type="match status" value="1"/>
</dbReference>
<evidence type="ECO:0008006" key="3">
    <source>
        <dbReference type="Google" id="ProtNLM"/>
    </source>
</evidence>